<evidence type="ECO:0000256" key="7">
    <source>
        <dbReference type="HAMAP-Rule" id="MF_01306"/>
    </source>
</evidence>
<dbReference type="NCBIfam" id="TIGR01017">
    <property type="entry name" value="rpsD_bact"/>
    <property type="match status" value="1"/>
</dbReference>
<gene>
    <name evidence="7" type="primary">rpsD</name>
    <name evidence="11" type="ORF">A3H75_02305</name>
</gene>
<keyword evidence="3 7" id="KW-0694">RNA-binding</keyword>
<dbReference type="GO" id="GO:0015935">
    <property type="term" value="C:small ribosomal subunit"/>
    <property type="evidence" value="ECO:0007669"/>
    <property type="project" value="InterPro"/>
</dbReference>
<dbReference type="NCBIfam" id="NF003717">
    <property type="entry name" value="PRK05327.1"/>
    <property type="match status" value="1"/>
</dbReference>
<dbReference type="Proteomes" id="UP000176678">
    <property type="component" value="Unassembled WGS sequence"/>
</dbReference>
<comment type="function">
    <text evidence="7">One of the primary rRNA binding proteins, it binds directly to 16S rRNA where it nucleates assembly of the body of the 30S subunit.</text>
</comment>
<evidence type="ECO:0000259" key="10">
    <source>
        <dbReference type="SMART" id="SM01390"/>
    </source>
</evidence>
<dbReference type="CDD" id="cd00165">
    <property type="entry name" value="S4"/>
    <property type="match status" value="1"/>
</dbReference>
<dbReference type="GO" id="GO:0042274">
    <property type="term" value="P:ribosomal small subunit biogenesis"/>
    <property type="evidence" value="ECO:0007669"/>
    <property type="project" value="TreeGrafter"/>
</dbReference>
<evidence type="ECO:0000256" key="5">
    <source>
        <dbReference type="ARBA" id="ARBA00023274"/>
    </source>
</evidence>
<dbReference type="SUPFAM" id="SSF55174">
    <property type="entry name" value="Alpha-L RNA-binding motif"/>
    <property type="match status" value="1"/>
</dbReference>
<comment type="subunit">
    <text evidence="7">Part of the 30S ribosomal subunit. Contacts protein S5. The interaction surface between S4 and S5 is involved in control of translational fidelity.</text>
</comment>
<dbReference type="FunFam" id="3.10.290.10:FF:000001">
    <property type="entry name" value="30S ribosomal protein S4"/>
    <property type="match status" value="1"/>
</dbReference>
<dbReference type="SMART" id="SM01390">
    <property type="entry name" value="Ribosomal_S4"/>
    <property type="match status" value="1"/>
</dbReference>
<evidence type="ECO:0000256" key="6">
    <source>
        <dbReference type="ARBA" id="ARBA00035254"/>
    </source>
</evidence>
<dbReference type="SMART" id="SM00363">
    <property type="entry name" value="S4"/>
    <property type="match status" value="1"/>
</dbReference>
<evidence type="ECO:0000256" key="2">
    <source>
        <dbReference type="ARBA" id="ARBA00022730"/>
    </source>
</evidence>
<protein>
    <recommendedName>
        <fullName evidence="6 7">Small ribosomal subunit protein uS4</fullName>
    </recommendedName>
</protein>
<evidence type="ECO:0000256" key="1">
    <source>
        <dbReference type="ARBA" id="ARBA00007465"/>
    </source>
</evidence>
<feature type="domain" description="RNA-binding S4" evidence="9">
    <location>
        <begin position="93"/>
        <end position="155"/>
    </location>
</feature>
<dbReference type="PROSITE" id="PS00632">
    <property type="entry name" value="RIBOSOMAL_S4"/>
    <property type="match status" value="1"/>
</dbReference>
<dbReference type="InterPro" id="IPR001912">
    <property type="entry name" value="Ribosomal_uS4_N"/>
</dbReference>
<dbReference type="PROSITE" id="PS50889">
    <property type="entry name" value="S4"/>
    <property type="match status" value="1"/>
</dbReference>
<dbReference type="GO" id="GO:0006412">
    <property type="term" value="P:translation"/>
    <property type="evidence" value="ECO:0007669"/>
    <property type="project" value="UniProtKB-UniRule"/>
</dbReference>
<accession>A0A1F7VEE3</accession>
<dbReference type="AlphaFoldDB" id="A0A1F7VEE3"/>
<dbReference type="EMBL" id="MGES01000044">
    <property type="protein sequence ID" value="OGL88488.1"/>
    <property type="molecule type" value="Genomic_DNA"/>
</dbReference>
<dbReference type="Gene3D" id="3.10.290.10">
    <property type="entry name" value="RNA-binding S4 domain"/>
    <property type="match status" value="1"/>
</dbReference>
<sequence length="203" mass="23161">MGRITKRTCTVCRRLGMSVCGRERCALKRRGAPPGVHGATKRRVSAGFAFQLQEKQKARHLYGLMERQFRAYVERATATKGDTGLLLKELLEMRLDNVVYRLGLVKTRAAARQLVNHGHVNVNGKRVDVPSYQVRSNDVVSVREEKRESKLFDTVRESLASRETPSWLRFDPAAWSGTVLGKPSTEELRMLFDPRPIIEFYSR</sequence>
<dbReference type="HAMAP" id="MF_01306_B">
    <property type="entry name" value="Ribosomal_uS4_B"/>
    <property type="match status" value="1"/>
</dbReference>
<evidence type="ECO:0000313" key="12">
    <source>
        <dbReference type="Proteomes" id="UP000176678"/>
    </source>
</evidence>
<keyword evidence="4 7" id="KW-0689">Ribosomal protein</keyword>
<evidence type="ECO:0000256" key="8">
    <source>
        <dbReference type="RuleBase" id="RU003699"/>
    </source>
</evidence>
<dbReference type="InterPro" id="IPR005709">
    <property type="entry name" value="Ribosomal_uS4_bac-type"/>
</dbReference>
<dbReference type="Pfam" id="PF01479">
    <property type="entry name" value="S4"/>
    <property type="match status" value="1"/>
</dbReference>
<comment type="similarity">
    <text evidence="1 7 8">Belongs to the universal ribosomal protein uS4 family.</text>
</comment>
<keyword evidence="2 7" id="KW-0699">rRNA-binding</keyword>
<dbReference type="InterPro" id="IPR022801">
    <property type="entry name" value="Ribosomal_uS4"/>
</dbReference>
<evidence type="ECO:0000259" key="9">
    <source>
        <dbReference type="SMART" id="SM00363"/>
    </source>
</evidence>
<dbReference type="PANTHER" id="PTHR11831:SF4">
    <property type="entry name" value="SMALL RIBOSOMAL SUBUNIT PROTEIN US4M"/>
    <property type="match status" value="1"/>
</dbReference>
<dbReference type="PANTHER" id="PTHR11831">
    <property type="entry name" value="30S 40S RIBOSOMAL PROTEIN"/>
    <property type="match status" value="1"/>
</dbReference>
<dbReference type="GO" id="GO:0019843">
    <property type="term" value="F:rRNA binding"/>
    <property type="evidence" value="ECO:0007669"/>
    <property type="project" value="UniProtKB-UniRule"/>
</dbReference>
<keyword evidence="5 7" id="KW-0687">Ribonucleoprotein</keyword>
<proteinExistence type="inferred from homology"/>
<dbReference type="InterPro" id="IPR018079">
    <property type="entry name" value="Ribosomal_uS4_CS"/>
</dbReference>
<dbReference type="GO" id="GO:0003735">
    <property type="term" value="F:structural constituent of ribosome"/>
    <property type="evidence" value="ECO:0007669"/>
    <property type="project" value="InterPro"/>
</dbReference>
<dbReference type="InterPro" id="IPR002942">
    <property type="entry name" value="S4_RNA-bd"/>
</dbReference>
<dbReference type="InterPro" id="IPR036986">
    <property type="entry name" value="S4_RNA-bd_sf"/>
</dbReference>
<organism evidence="11 12">
    <name type="scientific">Candidatus Uhrbacteria bacterium RIFCSPLOWO2_02_FULL_51_9</name>
    <dbReference type="NCBI Taxonomy" id="1802410"/>
    <lineage>
        <taxon>Bacteria</taxon>
        <taxon>Candidatus Uhriibacteriota</taxon>
    </lineage>
</organism>
<feature type="domain" description="Small ribosomal subunit protein uS4 N-terminal" evidence="10">
    <location>
        <begin position="3"/>
        <end position="92"/>
    </location>
</feature>
<comment type="function">
    <text evidence="7">With S5 and S12 plays an important role in translational accuracy.</text>
</comment>
<dbReference type="STRING" id="1802410.A3H75_02305"/>
<evidence type="ECO:0000256" key="3">
    <source>
        <dbReference type="ARBA" id="ARBA00022884"/>
    </source>
</evidence>
<comment type="caution">
    <text evidence="11">The sequence shown here is derived from an EMBL/GenBank/DDBJ whole genome shotgun (WGS) entry which is preliminary data.</text>
</comment>
<evidence type="ECO:0000256" key="4">
    <source>
        <dbReference type="ARBA" id="ARBA00022980"/>
    </source>
</evidence>
<dbReference type="Gene3D" id="1.10.1050.10">
    <property type="entry name" value="Ribosomal Protein S4 Delta 41, Chain A, domain 1"/>
    <property type="match status" value="1"/>
</dbReference>
<dbReference type="Pfam" id="PF00163">
    <property type="entry name" value="Ribosomal_S4"/>
    <property type="match status" value="1"/>
</dbReference>
<evidence type="ECO:0000313" key="11">
    <source>
        <dbReference type="EMBL" id="OGL88488.1"/>
    </source>
</evidence>
<reference evidence="11 12" key="1">
    <citation type="journal article" date="2016" name="Nat. Commun.">
        <title>Thousands of microbial genomes shed light on interconnected biogeochemical processes in an aquifer system.</title>
        <authorList>
            <person name="Anantharaman K."/>
            <person name="Brown C.T."/>
            <person name="Hug L.A."/>
            <person name="Sharon I."/>
            <person name="Castelle C.J."/>
            <person name="Probst A.J."/>
            <person name="Thomas B.C."/>
            <person name="Singh A."/>
            <person name="Wilkins M.J."/>
            <person name="Karaoz U."/>
            <person name="Brodie E.L."/>
            <person name="Williams K.H."/>
            <person name="Hubbard S.S."/>
            <person name="Banfield J.F."/>
        </authorList>
    </citation>
    <scope>NUCLEOTIDE SEQUENCE [LARGE SCALE GENOMIC DNA]</scope>
</reference>
<name>A0A1F7VEE3_9BACT</name>